<dbReference type="EMBL" id="CAESAN010000132">
    <property type="protein sequence ID" value="CAB4346484.1"/>
    <property type="molecule type" value="Genomic_DNA"/>
</dbReference>
<dbReference type="AlphaFoldDB" id="A0A6J5ZUT4"/>
<evidence type="ECO:0000313" key="1">
    <source>
        <dbReference type="EMBL" id="CAB4346484.1"/>
    </source>
</evidence>
<organism evidence="1">
    <name type="scientific">freshwater metagenome</name>
    <dbReference type="NCBI Taxonomy" id="449393"/>
    <lineage>
        <taxon>unclassified sequences</taxon>
        <taxon>metagenomes</taxon>
        <taxon>ecological metagenomes</taxon>
    </lineage>
</organism>
<sequence>MSGDQNVVGVGFCNPGGNRADADLRDQLDRDLSLWIGAAQIVDQLLEVLDRVDVVMRRRRDQPNARSRVANPADVLVDLVAGQLAALAGLCALGHLDLDLVGVG</sequence>
<reference evidence="1" key="1">
    <citation type="submission" date="2020-05" db="EMBL/GenBank/DDBJ databases">
        <authorList>
            <person name="Chiriac C."/>
            <person name="Salcher M."/>
            <person name="Ghai R."/>
            <person name="Kavagutti S V."/>
        </authorList>
    </citation>
    <scope>NUCLEOTIDE SEQUENCE</scope>
</reference>
<name>A0A6J5ZUT4_9ZZZZ</name>
<proteinExistence type="predicted"/>
<accession>A0A6J5ZUT4</accession>
<protein>
    <submittedName>
        <fullName evidence="1">Unannotated protein</fullName>
    </submittedName>
</protein>
<gene>
    <name evidence="1" type="ORF">UFOPK3547_01368</name>
</gene>